<dbReference type="PANTHER" id="PTHR43065:SF52">
    <property type="entry name" value="SENSOR PROTEIN KINASE PILS"/>
    <property type="match status" value="1"/>
</dbReference>
<dbReference type="Proteomes" id="UP000281084">
    <property type="component" value="Unassembled WGS sequence"/>
</dbReference>
<evidence type="ECO:0000256" key="3">
    <source>
        <dbReference type="ARBA" id="ARBA00022553"/>
    </source>
</evidence>
<dbReference type="PANTHER" id="PTHR43065">
    <property type="entry name" value="SENSOR HISTIDINE KINASE"/>
    <property type="match status" value="1"/>
</dbReference>
<dbReference type="Gene3D" id="3.30.450.20">
    <property type="entry name" value="PAS domain"/>
    <property type="match status" value="1"/>
</dbReference>
<feature type="transmembrane region" description="Helical" evidence="4">
    <location>
        <begin position="158"/>
        <end position="175"/>
    </location>
</feature>
<dbReference type="CDD" id="cd00082">
    <property type="entry name" value="HisKA"/>
    <property type="match status" value="1"/>
</dbReference>
<feature type="transmembrane region" description="Helical" evidence="4">
    <location>
        <begin position="127"/>
        <end position="146"/>
    </location>
</feature>
<organism evidence="6 7">
    <name type="scientific">Acinetobacter cumulans</name>
    <dbReference type="NCBI Taxonomy" id="2136182"/>
    <lineage>
        <taxon>Bacteria</taxon>
        <taxon>Pseudomonadati</taxon>
        <taxon>Pseudomonadota</taxon>
        <taxon>Gammaproteobacteria</taxon>
        <taxon>Moraxellales</taxon>
        <taxon>Moraxellaceae</taxon>
        <taxon>Acinetobacter</taxon>
    </lineage>
</organism>
<dbReference type="Gene3D" id="3.30.565.10">
    <property type="entry name" value="Histidine kinase-like ATPase, C-terminal domain"/>
    <property type="match status" value="1"/>
</dbReference>
<dbReference type="SUPFAM" id="SSF55874">
    <property type="entry name" value="ATPase domain of HSP90 chaperone/DNA topoisomerase II/histidine kinase"/>
    <property type="match status" value="1"/>
</dbReference>
<feature type="transmembrane region" description="Helical" evidence="4">
    <location>
        <begin position="80"/>
        <end position="97"/>
    </location>
</feature>
<dbReference type="PROSITE" id="PS50109">
    <property type="entry name" value="HIS_KIN"/>
    <property type="match status" value="1"/>
</dbReference>
<dbReference type="RefSeq" id="WP_120366838.1">
    <property type="nucleotide sequence ID" value="NZ_RAXZ01000003.1"/>
</dbReference>
<dbReference type="SMART" id="SM00387">
    <property type="entry name" value="HATPase_c"/>
    <property type="match status" value="1"/>
</dbReference>
<keyword evidence="6" id="KW-0418">Kinase</keyword>
<dbReference type="InterPro" id="IPR036097">
    <property type="entry name" value="HisK_dim/P_sf"/>
</dbReference>
<dbReference type="Pfam" id="PF02518">
    <property type="entry name" value="HATPase_c"/>
    <property type="match status" value="1"/>
</dbReference>
<sequence>MPQPSYHAELNQYHLGLWYSAYRFIISTGLLLIFMLTYRQLSVEYQYPRFYLYVLSAYALISSLQFFLMRGVHVYIPKQLVSLFAVDVTALSLLTLALDGPNLHISLLFVICIFAASLLLNAQKALLITLIAVISVVYQVFIGSIFELTSLKNIGNSALLAFLFFVVYGSGQIAIRRFQIMENLNFSQSLELNQLQNINRYILEQIQTGYLVLDQNCHVVLSNPEACHLLGIAPMYRYETHPLYKTQPDLFELMKFEELPDGDTFQFQSQQSRFHIHVRVQKLNVPHQTLTLLVLQDAQKINQHVQQLKLAALGQLSASIAHEIRNPLAAIVQANDLFLDSDPSQQKILHSMIAKQSVRIDRIVQDTLNMVKNKETRPILIPLKHFMPQLIQDDLSDIQDKIQLNMREPVAIHFDEGQLRQVLINLVRNAIRHNDPSTPHIELNIYTYQKYIHIDVRDFGLGVAEHDRSALFQPFFSTEITGTGLGLYLAHSFCEANQAQLTYVEQKEQGACFRVSCLAVTV</sequence>
<evidence type="ECO:0000256" key="2">
    <source>
        <dbReference type="ARBA" id="ARBA00012438"/>
    </source>
</evidence>
<dbReference type="InterPro" id="IPR003594">
    <property type="entry name" value="HATPase_dom"/>
</dbReference>
<accession>A0A3A8GHS5</accession>
<comment type="caution">
    <text evidence="6">The sequence shown here is derived from an EMBL/GenBank/DDBJ whole genome shotgun (WGS) entry which is preliminary data.</text>
</comment>
<feature type="transmembrane region" description="Helical" evidence="4">
    <location>
        <begin position="21"/>
        <end position="38"/>
    </location>
</feature>
<gene>
    <name evidence="6" type="ORF">D7V64_03250</name>
</gene>
<dbReference type="SMART" id="SM00388">
    <property type="entry name" value="HisKA"/>
    <property type="match status" value="1"/>
</dbReference>
<keyword evidence="3" id="KW-0597">Phosphoprotein</keyword>
<protein>
    <recommendedName>
        <fullName evidence="2">histidine kinase</fullName>
        <ecNumber evidence="2">2.7.13.3</ecNumber>
    </recommendedName>
</protein>
<feature type="domain" description="Histidine kinase" evidence="5">
    <location>
        <begin position="319"/>
        <end position="521"/>
    </location>
</feature>
<dbReference type="InterPro" id="IPR004358">
    <property type="entry name" value="Sig_transdc_His_kin-like_C"/>
</dbReference>
<proteinExistence type="predicted"/>
<evidence type="ECO:0000256" key="4">
    <source>
        <dbReference type="SAM" id="Phobius"/>
    </source>
</evidence>
<evidence type="ECO:0000259" key="5">
    <source>
        <dbReference type="PROSITE" id="PS50109"/>
    </source>
</evidence>
<keyword evidence="4" id="KW-1133">Transmembrane helix</keyword>
<dbReference type="InterPro" id="IPR036890">
    <property type="entry name" value="HATPase_C_sf"/>
</dbReference>
<name>A0A3A8GHS5_9GAMM</name>
<feature type="transmembrane region" description="Helical" evidence="4">
    <location>
        <begin position="50"/>
        <end position="68"/>
    </location>
</feature>
<evidence type="ECO:0000313" key="6">
    <source>
        <dbReference type="EMBL" id="RKG54614.1"/>
    </source>
</evidence>
<dbReference type="PRINTS" id="PR00344">
    <property type="entry name" value="BCTRLSENSOR"/>
</dbReference>
<dbReference type="SUPFAM" id="SSF47384">
    <property type="entry name" value="Homodimeric domain of signal transducing histidine kinase"/>
    <property type="match status" value="1"/>
</dbReference>
<dbReference type="Pfam" id="PF00512">
    <property type="entry name" value="HisKA"/>
    <property type="match status" value="1"/>
</dbReference>
<keyword evidence="4" id="KW-0472">Membrane</keyword>
<dbReference type="InterPro" id="IPR003661">
    <property type="entry name" value="HisK_dim/P_dom"/>
</dbReference>
<keyword evidence="6" id="KW-0808">Transferase</keyword>
<dbReference type="AlphaFoldDB" id="A0A3A8GHS5"/>
<evidence type="ECO:0000256" key="1">
    <source>
        <dbReference type="ARBA" id="ARBA00000085"/>
    </source>
</evidence>
<feature type="transmembrane region" description="Helical" evidence="4">
    <location>
        <begin position="103"/>
        <end position="120"/>
    </location>
</feature>
<keyword evidence="4" id="KW-0812">Transmembrane</keyword>
<dbReference type="GO" id="GO:0000155">
    <property type="term" value="F:phosphorelay sensor kinase activity"/>
    <property type="evidence" value="ECO:0007669"/>
    <property type="project" value="InterPro"/>
</dbReference>
<dbReference type="Gene3D" id="1.10.287.130">
    <property type="match status" value="1"/>
</dbReference>
<evidence type="ECO:0000313" key="7">
    <source>
        <dbReference type="Proteomes" id="UP000281084"/>
    </source>
</evidence>
<dbReference type="InterPro" id="IPR005467">
    <property type="entry name" value="His_kinase_dom"/>
</dbReference>
<dbReference type="EC" id="2.7.13.3" evidence="2"/>
<dbReference type="EMBL" id="RAXZ01000003">
    <property type="protein sequence ID" value="RKG54614.1"/>
    <property type="molecule type" value="Genomic_DNA"/>
</dbReference>
<dbReference type="Pfam" id="PF25323">
    <property type="entry name" value="6TM_PilS"/>
    <property type="match status" value="1"/>
</dbReference>
<comment type="catalytic activity">
    <reaction evidence="1">
        <text>ATP + protein L-histidine = ADP + protein N-phospho-L-histidine.</text>
        <dbReference type="EC" id="2.7.13.3"/>
    </reaction>
</comment>
<reference evidence="6 7" key="1">
    <citation type="submission" date="2018-09" db="EMBL/GenBank/DDBJ databases">
        <title>The draft genome of Acinetobacter spp. strains.</title>
        <authorList>
            <person name="Qin J."/>
            <person name="Feng Y."/>
            <person name="Zong Z."/>
        </authorList>
    </citation>
    <scope>NUCLEOTIDE SEQUENCE [LARGE SCALE GENOMIC DNA]</scope>
    <source>
        <strain evidence="6 7">WCHAc060002</strain>
    </source>
</reference>